<accession>A0A2R6P0U3</accession>
<feature type="compositionally biased region" description="Polar residues" evidence="1">
    <location>
        <begin position="45"/>
        <end position="54"/>
    </location>
</feature>
<evidence type="ECO:0000313" key="2">
    <source>
        <dbReference type="EMBL" id="PSR82945.1"/>
    </source>
</evidence>
<protein>
    <submittedName>
        <fullName evidence="2">Uncharacterized protein</fullName>
    </submittedName>
</protein>
<name>A0A2R6P0U3_9APHY</name>
<sequence>MTETAVVDEGIRVVVLPSQASYFAGEPFSVTVTITNIRAAETTLPSRSASQSASRVHRRGAHSVSYVPMARPPTSPGIRTAMSSGPSRPLDGEAMVRRGVIGQPLLTKGAEKQPDLVDPTRRRVTLNKSLSVSITTHDFRSDSQDDPKGKSPLRALQAEESAVTCTETFSLELDSTNGDLRRYTENLLASASTKARVSGGAASGEPSDIRIPAWAYRNGDGLLYSEDELQEKETSCREAVDVLTRNPKKRELYEPLSSDHLEFWITIMIYLLAHE</sequence>
<evidence type="ECO:0000256" key="1">
    <source>
        <dbReference type="SAM" id="MobiDB-lite"/>
    </source>
</evidence>
<comment type="caution">
    <text evidence="2">The sequence shown here is derived from an EMBL/GenBank/DDBJ whole genome shotgun (WGS) entry which is preliminary data.</text>
</comment>
<dbReference type="OrthoDB" id="1918at2759"/>
<dbReference type="Proteomes" id="UP000186601">
    <property type="component" value="Unassembled WGS sequence"/>
</dbReference>
<dbReference type="STRING" id="98765.A0A2R6P0U3"/>
<dbReference type="EMBL" id="MLYV02000567">
    <property type="protein sequence ID" value="PSR82945.1"/>
    <property type="molecule type" value="Genomic_DNA"/>
</dbReference>
<feature type="region of interest" description="Disordered" evidence="1">
    <location>
        <begin position="45"/>
        <end position="92"/>
    </location>
</feature>
<reference evidence="2 3" key="1">
    <citation type="submission" date="2018-02" db="EMBL/GenBank/DDBJ databases">
        <title>Genome sequence of the basidiomycete white-rot fungus Phlebia centrifuga.</title>
        <authorList>
            <person name="Granchi Z."/>
            <person name="Peng M."/>
            <person name="de Vries R.P."/>
            <person name="Hilden K."/>
            <person name="Makela M.R."/>
            <person name="Grigoriev I."/>
            <person name="Riley R."/>
        </authorList>
    </citation>
    <scope>NUCLEOTIDE SEQUENCE [LARGE SCALE GENOMIC DNA]</scope>
    <source>
        <strain evidence="2 3">FBCC195</strain>
    </source>
</reference>
<proteinExistence type="predicted"/>
<keyword evidence="3" id="KW-1185">Reference proteome</keyword>
<evidence type="ECO:0000313" key="3">
    <source>
        <dbReference type="Proteomes" id="UP000186601"/>
    </source>
</evidence>
<organism evidence="2 3">
    <name type="scientific">Hermanssonia centrifuga</name>
    <dbReference type="NCBI Taxonomy" id="98765"/>
    <lineage>
        <taxon>Eukaryota</taxon>
        <taxon>Fungi</taxon>
        <taxon>Dikarya</taxon>
        <taxon>Basidiomycota</taxon>
        <taxon>Agaricomycotina</taxon>
        <taxon>Agaricomycetes</taxon>
        <taxon>Polyporales</taxon>
        <taxon>Meruliaceae</taxon>
        <taxon>Hermanssonia</taxon>
    </lineage>
</organism>
<gene>
    <name evidence="2" type="ORF">PHLCEN_2v5915</name>
</gene>
<dbReference type="AlphaFoldDB" id="A0A2R6P0U3"/>